<reference evidence="2" key="1">
    <citation type="submission" date="2017-09" db="EMBL/GenBank/DDBJ databases">
        <title>Depth-based differentiation of microbial function through sediment-hosted aquifers and enrichment of novel symbionts in the deep terrestrial subsurface.</title>
        <authorList>
            <person name="Probst A.J."/>
            <person name="Ladd B."/>
            <person name="Jarett J.K."/>
            <person name="Geller-Mcgrath D.E."/>
            <person name="Sieber C.M.K."/>
            <person name="Emerson J.B."/>
            <person name="Anantharaman K."/>
            <person name="Thomas B.C."/>
            <person name="Malmstrom R."/>
            <person name="Stieglmeier M."/>
            <person name="Klingl A."/>
            <person name="Woyke T."/>
            <person name="Ryan C.M."/>
            <person name="Banfield J.F."/>
        </authorList>
    </citation>
    <scope>NUCLEOTIDE SEQUENCE [LARGE SCALE GENOMIC DNA]</scope>
</reference>
<evidence type="ECO:0000313" key="1">
    <source>
        <dbReference type="EMBL" id="PIS39978.1"/>
    </source>
</evidence>
<gene>
    <name evidence="1" type="ORF">COT32_02265</name>
</gene>
<comment type="caution">
    <text evidence="1">The sequence shown here is derived from an EMBL/GenBank/DDBJ whole genome shotgun (WGS) entry which is preliminary data.</text>
</comment>
<dbReference type="EMBL" id="PEYC01000045">
    <property type="protein sequence ID" value="PIS39978.1"/>
    <property type="molecule type" value="Genomic_DNA"/>
</dbReference>
<protein>
    <submittedName>
        <fullName evidence="1">Uncharacterized protein</fullName>
    </submittedName>
</protein>
<accession>A0A2H0YNB1</accession>
<organism evidence="1 2">
    <name type="scientific">Candidatus Nealsonbacteria bacterium CG08_land_8_20_14_0_20_36_22</name>
    <dbReference type="NCBI Taxonomy" id="1974704"/>
    <lineage>
        <taxon>Bacteria</taxon>
        <taxon>Candidatus Nealsoniibacteriota</taxon>
    </lineage>
</organism>
<sequence>MSAENNIKDIFGEIANLVKETGAVGMPEVERFIEKQKTDKLQELLDYFRVCVKYQAFDLEATRRENEVLRELIKASNQ</sequence>
<name>A0A2H0YNB1_9BACT</name>
<proteinExistence type="predicted"/>
<dbReference type="AlphaFoldDB" id="A0A2H0YNB1"/>
<dbReference type="Proteomes" id="UP000231472">
    <property type="component" value="Unassembled WGS sequence"/>
</dbReference>
<evidence type="ECO:0000313" key="2">
    <source>
        <dbReference type="Proteomes" id="UP000231472"/>
    </source>
</evidence>